<dbReference type="KEGG" id="mes:Meso_0102"/>
<dbReference type="OrthoDB" id="8446927at2"/>
<accession>Q11M68</accession>
<evidence type="ECO:0000313" key="1">
    <source>
        <dbReference type="EMBL" id="ABG61507.1"/>
    </source>
</evidence>
<gene>
    <name evidence="1" type="ordered locus">Meso_0102</name>
</gene>
<dbReference type="EMBL" id="CP000390">
    <property type="protein sequence ID" value="ABG61507.1"/>
    <property type="molecule type" value="Genomic_DNA"/>
</dbReference>
<sequence length="151" mass="16380">MRTPEAEFSSDDIFILGNLASLATRLGLGRHARSLWRLVQDVRPENAAGFLIEAMYLFTTGNVAAGIKLLEEAGALQAAVNRDEALAFHLYLLQQDGQLERAYVLGTSYLQEGLLRTEAALETVQIVVDECAAALGFGEPRQLSSGKGDLQ</sequence>
<organism evidence="1">
    <name type="scientific">Chelativorans sp. (strain BNC1)</name>
    <dbReference type="NCBI Taxonomy" id="266779"/>
    <lineage>
        <taxon>Bacteria</taxon>
        <taxon>Pseudomonadati</taxon>
        <taxon>Pseudomonadota</taxon>
        <taxon>Alphaproteobacteria</taxon>
        <taxon>Hyphomicrobiales</taxon>
        <taxon>Phyllobacteriaceae</taxon>
        <taxon>Chelativorans</taxon>
    </lineage>
</organism>
<dbReference type="STRING" id="266779.Meso_0102"/>
<proteinExistence type="predicted"/>
<dbReference type="HOGENOM" id="CLU_1728080_0_0_5"/>
<name>Q11M68_CHESB</name>
<dbReference type="AlphaFoldDB" id="Q11M68"/>
<reference evidence="1" key="1">
    <citation type="submission" date="2006-06" db="EMBL/GenBank/DDBJ databases">
        <title>Complete sequence of chromosome of Chelativorans sp. BNC1.</title>
        <authorList>
            <consortium name="US DOE Joint Genome Institute"/>
            <person name="Copeland A."/>
            <person name="Lucas S."/>
            <person name="Lapidus A."/>
            <person name="Barry K."/>
            <person name="Detter J.C."/>
            <person name="Glavina del Rio T."/>
            <person name="Hammon N."/>
            <person name="Israni S."/>
            <person name="Dalin E."/>
            <person name="Tice H."/>
            <person name="Pitluck S."/>
            <person name="Chertkov O."/>
            <person name="Brettin T."/>
            <person name="Bruce D."/>
            <person name="Han C."/>
            <person name="Tapia R."/>
            <person name="Gilna P."/>
            <person name="Schmutz J."/>
            <person name="Larimer F."/>
            <person name="Land M."/>
            <person name="Hauser L."/>
            <person name="Kyrpides N."/>
            <person name="Mikhailova N."/>
            <person name="Richardson P."/>
        </authorList>
    </citation>
    <scope>NUCLEOTIDE SEQUENCE</scope>
    <source>
        <strain evidence="1">BNC1</strain>
    </source>
</reference>
<protein>
    <submittedName>
        <fullName evidence="1">Uncharacterized protein</fullName>
    </submittedName>
</protein>